<evidence type="ECO:0000259" key="8">
    <source>
        <dbReference type="SMART" id="SM00984"/>
    </source>
</evidence>
<dbReference type="Gene3D" id="1.20.5.100">
    <property type="entry name" value="Cytochrome c1, transmembrane anchor, C-terminal"/>
    <property type="match status" value="1"/>
</dbReference>
<evidence type="ECO:0000313" key="9">
    <source>
        <dbReference type="EMBL" id="MBM7704382.1"/>
    </source>
</evidence>
<protein>
    <recommendedName>
        <fullName evidence="3 7">UDP-glucose 6-dehydrogenase</fullName>
        <ecNumber evidence="3 7">1.1.1.22</ecNumber>
    </recommendedName>
</protein>
<sequence>MNICIIGTGYVGLTTSIILAELGHHVISVDKIEEKIHNLSNGIIPIYEPGLEELMQKNRTNLTFTTAIKEAIEKSEVIMIAVGTPSLPDGSTDLQYIDSVVEEIAKHLQTYKTIITKSTVPPGTNERIVTSFLQCGVKRELFRVVSNPEFLREGSAVYDTLHPDRTVIGLEKGDEYSLSILKAMYQQINAPYVITSLTGAEMIKYGSNAFLATKISFINEMAMICDAYQVEVEDVAKGIGADKRVGPHFLQAGIGYGGSCFPKDLKSLQYEANRLGIQTHLLDAVQTINAHLIDVYLKKLKSYVSTLSSKKVAVLGIAFKPNTDDTRHSQAIEFMNALVKEGCEVHTFDPKATLPPYLKGVTQYSNIEKTIENCDCVVIATEWDEFLHFDWKKGHSLLKHHVLLDTRNCLDASKMKELGYIYLGVGRK</sequence>
<dbReference type="InterPro" id="IPR014027">
    <property type="entry name" value="UDP-Glc/GDP-Man_DH_C"/>
</dbReference>
<evidence type="ECO:0000256" key="6">
    <source>
        <dbReference type="ARBA" id="ARBA00047473"/>
    </source>
</evidence>
<dbReference type="InterPro" id="IPR014026">
    <property type="entry name" value="UDP-Glc/GDP-Man_DH_dimer"/>
</dbReference>
<dbReference type="Pfam" id="PF03721">
    <property type="entry name" value="UDPG_MGDP_dh_N"/>
    <property type="match status" value="1"/>
</dbReference>
<comment type="caution">
    <text evidence="9">The sequence shown here is derived from an EMBL/GenBank/DDBJ whole genome shotgun (WGS) entry which is preliminary data.</text>
</comment>
<proteinExistence type="inferred from homology"/>
<dbReference type="RefSeq" id="WP_205188377.1">
    <property type="nucleotide sequence ID" value="NZ_JAFBFC010000006.1"/>
</dbReference>
<dbReference type="Pfam" id="PF00984">
    <property type="entry name" value="UDPG_MGDP_dh"/>
    <property type="match status" value="1"/>
</dbReference>
<keyword evidence="5 7" id="KW-0520">NAD</keyword>
<feature type="domain" description="UDP-glucose/GDP-mannose dehydrogenase C-terminal" evidence="8">
    <location>
        <begin position="313"/>
        <end position="412"/>
    </location>
</feature>
<keyword evidence="10" id="KW-1185">Reference proteome</keyword>
<keyword evidence="4 7" id="KW-0560">Oxidoreductase</keyword>
<organism evidence="9 10">
    <name type="scientific">Priestia iocasae</name>
    <dbReference type="NCBI Taxonomy" id="2291674"/>
    <lineage>
        <taxon>Bacteria</taxon>
        <taxon>Bacillati</taxon>
        <taxon>Bacillota</taxon>
        <taxon>Bacilli</taxon>
        <taxon>Bacillales</taxon>
        <taxon>Bacillaceae</taxon>
        <taxon>Priestia</taxon>
    </lineage>
</organism>
<evidence type="ECO:0000256" key="7">
    <source>
        <dbReference type="PIRNR" id="PIRNR000124"/>
    </source>
</evidence>
<dbReference type="InterPro" id="IPR028357">
    <property type="entry name" value="UDPglc_DH_bac"/>
</dbReference>
<dbReference type="InterPro" id="IPR017476">
    <property type="entry name" value="UDP-Glc/GDP-Man"/>
</dbReference>
<dbReference type="PANTHER" id="PTHR43750:SF3">
    <property type="entry name" value="UDP-GLUCOSE 6-DEHYDROGENASE TUAD"/>
    <property type="match status" value="1"/>
</dbReference>
<dbReference type="SMART" id="SM00984">
    <property type="entry name" value="UDPG_MGDP_dh_C"/>
    <property type="match status" value="1"/>
</dbReference>
<dbReference type="Gene3D" id="3.40.50.720">
    <property type="entry name" value="NAD(P)-binding Rossmann-like Domain"/>
    <property type="match status" value="2"/>
</dbReference>
<evidence type="ECO:0000256" key="2">
    <source>
        <dbReference type="ARBA" id="ARBA00006601"/>
    </source>
</evidence>
<dbReference type="InterPro" id="IPR001732">
    <property type="entry name" value="UDP-Glc/GDP-Man_DH_N"/>
</dbReference>
<evidence type="ECO:0000313" key="10">
    <source>
        <dbReference type="Proteomes" id="UP000809829"/>
    </source>
</evidence>
<evidence type="ECO:0000256" key="1">
    <source>
        <dbReference type="ARBA" id="ARBA00004701"/>
    </source>
</evidence>
<name>A0ABS2QZK2_9BACI</name>
<dbReference type="EC" id="1.1.1.22" evidence="3 7"/>
<dbReference type="Proteomes" id="UP000809829">
    <property type="component" value="Unassembled WGS sequence"/>
</dbReference>
<dbReference type="SUPFAM" id="SSF52413">
    <property type="entry name" value="UDP-glucose/GDP-mannose dehydrogenase C-terminal domain"/>
    <property type="match status" value="1"/>
</dbReference>
<dbReference type="PIRSF" id="PIRSF000124">
    <property type="entry name" value="UDPglc_GDPman_dh"/>
    <property type="match status" value="1"/>
</dbReference>
<reference evidence="9 10" key="1">
    <citation type="submission" date="2021-01" db="EMBL/GenBank/DDBJ databases">
        <title>Genomic Encyclopedia of Type Strains, Phase IV (KMG-IV): sequencing the most valuable type-strain genomes for metagenomic binning, comparative biology and taxonomic classification.</title>
        <authorList>
            <person name="Goeker M."/>
        </authorList>
    </citation>
    <scope>NUCLEOTIDE SEQUENCE [LARGE SCALE GENOMIC DNA]</scope>
    <source>
        <strain evidence="9 10">DSM 104297</strain>
    </source>
</reference>
<dbReference type="SUPFAM" id="SSF51735">
    <property type="entry name" value="NAD(P)-binding Rossmann-fold domains"/>
    <property type="match status" value="1"/>
</dbReference>
<comment type="similarity">
    <text evidence="2 7">Belongs to the UDP-glucose/GDP-mannose dehydrogenase family.</text>
</comment>
<dbReference type="InterPro" id="IPR036220">
    <property type="entry name" value="UDP-Glc/GDP-Man_DH_C_sf"/>
</dbReference>
<evidence type="ECO:0000256" key="5">
    <source>
        <dbReference type="ARBA" id="ARBA00023027"/>
    </source>
</evidence>
<dbReference type="InterPro" id="IPR008927">
    <property type="entry name" value="6-PGluconate_DH-like_C_sf"/>
</dbReference>
<dbReference type="SUPFAM" id="SSF48179">
    <property type="entry name" value="6-phosphogluconate dehydrogenase C-terminal domain-like"/>
    <property type="match status" value="1"/>
</dbReference>
<dbReference type="NCBIfam" id="TIGR03026">
    <property type="entry name" value="NDP-sugDHase"/>
    <property type="match status" value="1"/>
</dbReference>
<comment type="pathway">
    <text evidence="1">Nucleotide-sugar biosynthesis; UDP-alpha-D-glucuronate biosynthesis; UDP-alpha-D-glucuronate from UDP-alpha-D-glucose: step 1/1.</text>
</comment>
<comment type="catalytic activity">
    <reaction evidence="6 7">
        <text>UDP-alpha-D-glucose + 2 NAD(+) + H2O = UDP-alpha-D-glucuronate + 2 NADH + 3 H(+)</text>
        <dbReference type="Rhea" id="RHEA:23596"/>
        <dbReference type="ChEBI" id="CHEBI:15377"/>
        <dbReference type="ChEBI" id="CHEBI:15378"/>
        <dbReference type="ChEBI" id="CHEBI:57540"/>
        <dbReference type="ChEBI" id="CHEBI:57945"/>
        <dbReference type="ChEBI" id="CHEBI:58052"/>
        <dbReference type="ChEBI" id="CHEBI:58885"/>
        <dbReference type="EC" id="1.1.1.22"/>
    </reaction>
</comment>
<evidence type="ECO:0000256" key="4">
    <source>
        <dbReference type="ARBA" id="ARBA00023002"/>
    </source>
</evidence>
<dbReference type="EMBL" id="JAFBFC010000006">
    <property type="protein sequence ID" value="MBM7704382.1"/>
    <property type="molecule type" value="Genomic_DNA"/>
</dbReference>
<accession>A0ABS2QZK2</accession>
<dbReference type="PIRSF" id="PIRSF500134">
    <property type="entry name" value="UDPglc_DH_bac"/>
    <property type="match status" value="1"/>
</dbReference>
<dbReference type="Pfam" id="PF03720">
    <property type="entry name" value="UDPG_MGDP_dh_C"/>
    <property type="match status" value="1"/>
</dbReference>
<dbReference type="InterPro" id="IPR036291">
    <property type="entry name" value="NAD(P)-bd_dom_sf"/>
</dbReference>
<gene>
    <name evidence="9" type="ORF">JOC83_003237</name>
</gene>
<dbReference type="GO" id="GO:0003979">
    <property type="term" value="F:UDP-glucose 6-dehydrogenase activity"/>
    <property type="evidence" value="ECO:0007669"/>
    <property type="project" value="UniProtKB-EC"/>
</dbReference>
<dbReference type="PANTHER" id="PTHR43750">
    <property type="entry name" value="UDP-GLUCOSE 6-DEHYDROGENASE TUAD"/>
    <property type="match status" value="1"/>
</dbReference>
<evidence type="ECO:0000256" key="3">
    <source>
        <dbReference type="ARBA" id="ARBA00012954"/>
    </source>
</evidence>